<sequence length="386" mass="43529">MFPKKLQDKINERKTHNMLRTLGRQHHLIDFSSNDYLGFSSLKEIFDMTHRYLETSNLARNGATGSRLLSGNYKLYQEVENTISEFHHSESALIFNSGYNANLGFFASVPQRGDIILYDEYIHASIRDGIGMSHAKSYKYRHNDLKHLDEMLKRLSTDKAGVQHNPSVIYVVTESVFSMDGDAPDIASLIHISKQHQAYLVIDEAHATGVFGKNGEGLLQELGLENEVFARIITFGKALGSHGAAILGSKALTQYLINFARPFIYTTALPPHSLMTTKSVYIELPKTHEISKLKENITLFKEEILKNNLQNHFIESQSAIQSCLILGNENVKAISNQLIKKGFDVKPILSPTVPKGKERLRFCLHSFNSETEIKEVIQLLAKLLNI</sequence>
<organism evidence="8 9">
    <name type="scientific">Xanthomarina gelatinilytica</name>
    <dbReference type="NCBI Taxonomy" id="1137281"/>
    <lineage>
        <taxon>Bacteria</taxon>
        <taxon>Pseudomonadati</taxon>
        <taxon>Bacteroidota</taxon>
        <taxon>Flavobacteriia</taxon>
        <taxon>Flavobacteriales</taxon>
        <taxon>Flavobacteriaceae</taxon>
        <taxon>Xanthomarina</taxon>
    </lineage>
</organism>
<dbReference type="Gene3D" id="3.90.1150.10">
    <property type="entry name" value="Aspartate Aminotransferase, domain 1"/>
    <property type="match status" value="1"/>
</dbReference>
<dbReference type="InterPro" id="IPR001917">
    <property type="entry name" value="Aminotrans_II_pyridoxalP_BS"/>
</dbReference>
<dbReference type="InterPro" id="IPR050087">
    <property type="entry name" value="AON_synthase_class-II"/>
</dbReference>
<proteinExistence type="inferred from homology"/>
<dbReference type="EMBL" id="DPRK01000151">
    <property type="protein sequence ID" value="HCY81821.1"/>
    <property type="molecule type" value="Genomic_DNA"/>
</dbReference>
<feature type="domain" description="Aminotransferase class I/classII large" evidence="7">
    <location>
        <begin position="27"/>
        <end position="378"/>
    </location>
</feature>
<dbReference type="InterPro" id="IPR015424">
    <property type="entry name" value="PyrdxlP-dep_Trfase"/>
</dbReference>
<reference evidence="8 9" key="1">
    <citation type="journal article" date="2018" name="Nat. Biotechnol.">
        <title>A standardized bacterial taxonomy based on genome phylogeny substantially revises the tree of life.</title>
        <authorList>
            <person name="Parks D.H."/>
            <person name="Chuvochina M."/>
            <person name="Waite D.W."/>
            <person name="Rinke C."/>
            <person name="Skarshewski A."/>
            <person name="Chaumeil P.A."/>
            <person name="Hugenholtz P."/>
        </authorList>
    </citation>
    <scope>NUCLEOTIDE SEQUENCE [LARGE SCALE GENOMIC DNA]</scope>
    <source>
        <strain evidence="8">UBA10227</strain>
    </source>
</reference>
<dbReference type="PROSITE" id="PS00599">
    <property type="entry name" value="AA_TRANSFER_CLASS_2"/>
    <property type="match status" value="1"/>
</dbReference>
<dbReference type="Gene3D" id="3.40.640.10">
    <property type="entry name" value="Type I PLP-dependent aspartate aminotransferase-like (Major domain)"/>
    <property type="match status" value="1"/>
</dbReference>
<dbReference type="GO" id="GO:0009102">
    <property type="term" value="P:biotin biosynthetic process"/>
    <property type="evidence" value="ECO:0007669"/>
    <property type="project" value="TreeGrafter"/>
</dbReference>
<comment type="caution">
    <text evidence="8">The sequence shown here is derived from an EMBL/GenBank/DDBJ whole genome shotgun (WGS) entry which is preliminary data.</text>
</comment>
<protein>
    <submittedName>
        <fullName evidence="8">8-amino-7-oxononanoate synthase</fullName>
    </submittedName>
</protein>
<dbReference type="PANTHER" id="PTHR13693">
    <property type="entry name" value="CLASS II AMINOTRANSFERASE/8-AMINO-7-OXONONANOATE SYNTHASE"/>
    <property type="match status" value="1"/>
</dbReference>
<comment type="cofactor">
    <cofactor evidence="1 6">
        <name>pyridoxal 5'-phosphate</name>
        <dbReference type="ChEBI" id="CHEBI:597326"/>
    </cofactor>
</comment>
<name>A0A3D6BRE8_9FLAO</name>
<accession>A0A3D6BRE8</accession>
<dbReference type="InterPro" id="IPR015422">
    <property type="entry name" value="PyrdxlP-dep_Trfase_small"/>
</dbReference>
<dbReference type="InterPro" id="IPR015421">
    <property type="entry name" value="PyrdxlP-dep_Trfase_major"/>
</dbReference>
<dbReference type="SUPFAM" id="SSF53383">
    <property type="entry name" value="PLP-dependent transferases"/>
    <property type="match status" value="1"/>
</dbReference>
<dbReference type="Pfam" id="PF00155">
    <property type="entry name" value="Aminotran_1_2"/>
    <property type="match status" value="1"/>
</dbReference>
<evidence type="ECO:0000256" key="3">
    <source>
        <dbReference type="ARBA" id="ARBA00010008"/>
    </source>
</evidence>
<dbReference type="GO" id="GO:0016740">
    <property type="term" value="F:transferase activity"/>
    <property type="evidence" value="ECO:0007669"/>
    <property type="project" value="UniProtKB-KW"/>
</dbReference>
<evidence type="ECO:0000256" key="4">
    <source>
        <dbReference type="ARBA" id="ARBA00022679"/>
    </source>
</evidence>
<dbReference type="PANTHER" id="PTHR13693:SF77">
    <property type="entry name" value="8-AMINO-7-OXONONANOATE SYNTHASE"/>
    <property type="match status" value="1"/>
</dbReference>
<dbReference type="GO" id="GO:0030170">
    <property type="term" value="F:pyridoxal phosphate binding"/>
    <property type="evidence" value="ECO:0007669"/>
    <property type="project" value="InterPro"/>
</dbReference>
<dbReference type="Proteomes" id="UP000263268">
    <property type="component" value="Unassembled WGS sequence"/>
</dbReference>
<evidence type="ECO:0000313" key="9">
    <source>
        <dbReference type="Proteomes" id="UP000263268"/>
    </source>
</evidence>
<dbReference type="RefSeq" id="WP_417855868.1">
    <property type="nucleotide sequence ID" value="NZ_JBLWTM010000001.1"/>
</dbReference>
<evidence type="ECO:0000259" key="7">
    <source>
        <dbReference type="Pfam" id="PF00155"/>
    </source>
</evidence>
<dbReference type="InterPro" id="IPR004839">
    <property type="entry name" value="Aminotransferase_I/II_large"/>
</dbReference>
<evidence type="ECO:0000256" key="5">
    <source>
        <dbReference type="ARBA" id="ARBA00022898"/>
    </source>
</evidence>
<keyword evidence="4" id="KW-0808">Transferase</keyword>
<dbReference type="AlphaFoldDB" id="A0A3D6BRE8"/>
<gene>
    <name evidence="8" type="ORF">DHV22_09595</name>
</gene>
<comment type="pathway">
    <text evidence="2">Lipid metabolism.</text>
</comment>
<evidence type="ECO:0000256" key="1">
    <source>
        <dbReference type="ARBA" id="ARBA00001933"/>
    </source>
</evidence>
<evidence type="ECO:0000313" key="8">
    <source>
        <dbReference type="EMBL" id="HCY81821.1"/>
    </source>
</evidence>
<keyword evidence="5 6" id="KW-0663">Pyridoxal phosphate</keyword>
<evidence type="ECO:0000256" key="2">
    <source>
        <dbReference type="ARBA" id="ARBA00005189"/>
    </source>
</evidence>
<evidence type="ECO:0000256" key="6">
    <source>
        <dbReference type="RuleBase" id="RU003693"/>
    </source>
</evidence>
<comment type="similarity">
    <text evidence="3">Belongs to the class-II pyridoxal-phosphate-dependent aminotransferase family. BioF subfamily.</text>
</comment>